<keyword evidence="2" id="KW-1185">Reference proteome</keyword>
<evidence type="ECO:0000313" key="2">
    <source>
        <dbReference type="Proteomes" id="UP000325218"/>
    </source>
</evidence>
<comment type="caution">
    <text evidence="1">The sequence shown here is derived from an EMBL/GenBank/DDBJ whole genome shotgun (WGS) entry which is preliminary data.</text>
</comment>
<dbReference type="PANTHER" id="PTHR35332">
    <property type="entry name" value="REGULATION OF ENOLASE PROTEIN 1"/>
    <property type="match status" value="1"/>
</dbReference>
<dbReference type="OrthoDB" id="9814707at2"/>
<dbReference type="PIRSF" id="PIRSF022704">
    <property type="entry name" value="UCP022704"/>
    <property type="match status" value="1"/>
</dbReference>
<sequence>MINTLLLDEQFRDQRLTEGLAWHGEPRSWFIDTELSQLVLHTEENTDFWQKTHYGFQADSGHFLYTATPKNFRMTTKVIARPKSRYDQAGLMIRFSEELWIKTSVEYIAEGTGKLGAVVTNRGYSDWSTQSVALPGGEIEMFFRLSKIGQNSYADYSWDGEHWSQIRVAHLDLPPGAPVYAGLYACSPQGKELEVRFDFLTLEELGDDPNEAYL</sequence>
<dbReference type="InterPro" id="IPR015987">
    <property type="entry name" value="UCP022704"/>
</dbReference>
<dbReference type="EMBL" id="VSDO01000006">
    <property type="protein sequence ID" value="TYA10413.1"/>
    <property type="molecule type" value="Genomic_DNA"/>
</dbReference>
<dbReference type="InterPro" id="IPR013320">
    <property type="entry name" value="ConA-like_dom_sf"/>
</dbReference>
<gene>
    <name evidence="1" type="ORF">FRY98_26895</name>
</gene>
<reference evidence="1 2" key="1">
    <citation type="submission" date="2019-08" db="EMBL/GenBank/DDBJ databases">
        <title>Genome sequencing of Paenibacillus faecis DSM 23593(T).</title>
        <authorList>
            <person name="Kook J.-K."/>
            <person name="Park S.-N."/>
            <person name="Lim Y.K."/>
        </authorList>
    </citation>
    <scope>NUCLEOTIDE SEQUENCE [LARGE SCALE GENOMIC DNA]</scope>
    <source>
        <strain evidence="1 2">DSM 23593</strain>
    </source>
</reference>
<evidence type="ECO:0000313" key="1">
    <source>
        <dbReference type="EMBL" id="TYA10413.1"/>
    </source>
</evidence>
<accession>A0A5D0CK46</accession>
<dbReference type="Gene3D" id="2.60.120.200">
    <property type="match status" value="1"/>
</dbReference>
<proteinExistence type="predicted"/>
<name>A0A5D0CK46_9BACL</name>
<dbReference type="Proteomes" id="UP000325218">
    <property type="component" value="Unassembled WGS sequence"/>
</dbReference>
<dbReference type="Pfam" id="PF07081">
    <property type="entry name" value="DUF1349"/>
    <property type="match status" value="1"/>
</dbReference>
<dbReference type="PANTHER" id="PTHR35332:SF2">
    <property type="entry name" value="REGULATION OF ENOLASE PROTEIN 1"/>
    <property type="match status" value="1"/>
</dbReference>
<dbReference type="InterPro" id="IPR009784">
    <property type="entry name" value="DUF1349"/>
</dbReference>
<dbReference type="AlphaFoldDB" id="A0A5D0CK46"/>
<organism evidence="1 2">
    <name type="scientific">Paenibacillus faecis</name>
    <dbReference type="NCBI Taxonomy" id="862114"/>
    <lineage>
        <taxon>Bacteria</taxon>
        <taxon>Bacillati</taxon>
        <taxon>Bacillota</taxon>
        <taxon>Bacilli</taxon>
        <taxon>Bacillales</taxon>
        <taxon>Paenibacillaceae</taxon>
        <taxon>Paenibacillus</taxon>
    </lineage>
</organism>
<protein>
    <submittedName>
        <fullName evidence="1">DUF1349 domain-containing protein</fullName>
    </submittedName>
</protein>
<dbReference type="SUPFAM" id="SSF49899">
    <property type="entry name" value="Concanavalin A-like lectins/glucanases"/>
    <property type="match status" value="1"/>
</dbReference>